<evidence type="ECO:0008006" key="3">
    <source>
        <dbReference type="Google" id="ProtNLM"/>
    </source>
</evidence>
<reference evidence="1" key="2">
    <citation type="journal article" date="2021" name="PeerJ">
        <title>Extensive microbial diversity within the chicken gut microbiome revealed by metagenomics and culture.</title>
        <authorList>
            <person name="Gilroy R."/>
            <person name="Ravi A."/>
            <person name="Getino M."/>
            <person name="Pursley I."/>
            <person name="Horton D.L."/>
            <person name="Alikhan N.F."/>
            <person name="Baker D."/>
            <person name="Gharbi K."/>
            <person name="Hall N."/>
            <person name="Watson M."/>
            <person name="Adriaenssens E.M."/>
            <person name="Foster-Nyarko E."/>
            <person name="Jarju S."/>
            <person name="Secka A."/>
            <person name="Antonio M."/>
            <person name="Oren A."/>
            <person name="Chaudhuri R.R."/>
            <person name="La Ragione R."/>
            <person name="Hildebrand F."/>
            <person name="Pallen M.J."/>
        </authorList>
    </citation>
    <scope>NUCLEOTIDE SEQUENCE</scope>
    <source>
        <strain evidence="1">13361</strain>
    </source>
</reference>
<accession>A0A9D1CLU2</accession>
<dbReference type="Proteomes" id="UP000886796">
    <property type="component" value="Unassembled WGS sequence"/>
</dbReference>
<evidence type="ECO:0000313" key="2">
    <source>
        <dbReference type="Proteomes" id="UP000886796"/>
    </source>
</evidence>
<dbReference type="EMBL" id="DVFK01000035">
    <property type="protein sequence ID" value="HIQ67368.1"/>
    <property type="molecule type" value="Genomic_DNA"/>
</dbReference>
<reference evidence="1" key="1">
    <citation type="submission" date="2020-10" db="EMBL/GenBank/DDBJ databases">
        <authorList>
            <person name="Gilroy R."/>
        </authorList>
    </citation>
    <scope>NUCLEOTIDE SEQUENCE</scope>
    <source>
        <strain evidence="1">13361</strain>
    </source>
</reference>
<sequence>MCAAAGSGSPFPAAGALNLWELPQKVKLGGKDWEFSGDFRNILLILSYFQKPEFPDFLRWQIALALFYKEPIPPQLQPEAMEYLALFINGGRLDRGTGGQRLLDWQQDAPLILAGVNQAAGQEVRALPFCHWWTFLSYFHAIGEGPLATVVSIRKKLSQGKKLEPWEKDYYRENPALVDLKKTYTRQEEQERERLLRLLEGKGG</sequence>
<comment type="caution">
    <text evidence="1">The sequence shown here is derived from an EMBL/GenBank/DDBJ whole genome shotgun (WGS) entry which is preliminary data.</text>
</comment>
<name>A0A9D1CLU2_9FIRM</name>
<evidence type="ECO:0000313" key="1">
    <source>
        <dbReference type="EMBL" id="HIQ67368.1"/>
    </source>
</evidence>
<dbReference type="Pfam" id="PF06854">
    <property type="entry name" value="Phage_Gp15"/>
    <property type="match status" value="1"/>
</dbReference>
<protein>
    <recommendedName>
        <fullName evidence="3">Bacteriophage Gp15 protein</fullName>
    </recommendedName>
</protein>
<proteinExistence type="predicted"/>
<organism evidence="1 2">
    <name type="scientific">Candidatus Faecousia excrementigallinarum</name>
    <dbReference type="NCBI Taxonomy" id="2840806"/>
    <lineage>
        <taxon>Bacteria</taxon>
        <taxon>Bacillati</taxon>
        <taxon>Bacillota</taxon>
        <taxon>Clostridia</taxon>
        <taxon>Eubacteriales</taxon>
        <taxon>Oscillospiraceae</taxon>
        <taxon>Faecousia</taxon>
    </lineage>
</organism>
<dbReference type="AlphaFoldDB" id="A0A9D1CLU2"/>
<gene>
    <name evidence="1" type="ORF">IAB74_02520</name>
</gene>
<dbReference type="InterPro" id="IPR009660">
    <property type="entry name" value="Phage_A500_Gp15"/>
</dbReference>